<dbReference type="PANTHER" id="PTHR14969:SF13">
    <property type="entry name" value="AT30094P"/>
    <property type="match status" value="1"/>
</dbReference>
<name>A0A8T4H4C3_9EURY</name>
<feature type="transmembrane region" description="Helical" evidence="1">
    <location>
        <begin position="167"/>
        <end position="185"/>
    </location>
</feature>
<dbReference type="CDD" id="cd01610">
    <property type="entry name" value="PAP2_like"/>
    <property type="match status" value="1"/>
</dbReference>
<evidence type="ECO:0000256" key="1">
    <source>
        <dbReference type="SAM" id="Phobius"/>
    </source>
</evidence>
<sequence>MHGWGVTEALAALPDWVVLVFALLTQLADAWFVFAGLTLLYLLADERLASEPRRTGGLLVALGVCTIAATVTFKTAFGLHRPVGAGSATPPVWLPALLDRVFVDFATGDGFGFPSGHATSSSIVYGGLALYLDRLWDQRRRILGAVAVTATVALSRLVLGVHHLPDVLAGIATGLAVLLAVRWVAGRDPERAFLAAGTLGAISVVATLVFAPEHPEELLKAAIALGAGLGAAVAWHRTGGDLPPVPVRIAVPAGVVLGGLWGGIYVAELAPVVSAVGSAIAVGGIVAVPGVVDSLE</sequence>
<feature type="transmembrane region" description="Helical" evidence="1">
    <location>
        <begin position="192"/>
        <end position="212"/>
    </location>
</feature>
<keyword evidence="4" id="KW-1185">Reference proteome</keyword>
<dbReference type="Pfam" id="PF01569">
    <property type="entry name" value="PAP2"/>
    <property type="match status" value="1"/>
</dbReference>
<keyword evidence="1" id="KW-1133">Transmembrane helix</keyword>
<evidence type="ECO:0000313" key="4">
    <source>
        <dbReference type="Proteomes" id="UP000823736"/>
    </source>
</evidence>
<feature type="transmembrane region" description="Helical" evidence="1">
    <location>
        <begin position="142"/>
        <end position="161"/>
    </location>
</feature>
<organism evidence="3 4">
    <name type="scientific">Halolamina salifodinae</name>
    <dbReference type="NCBI Taxonomy" id="1202767"/>
    <lineage>
        <taxon>Archaea</taxon>
        <taxon>Methanobacteriati</taxon>
        <taxon>Methanobacteriota</taxon>
        <taxon>Stenosarchaea group</taxon>
        <taxon>Halobacteria</taxon>
        <taxon>Halobacteriales</taxon>
        <taxon>Haloferacaceae</taxon>
    </lineage>
</organism>
<dbReference type="InterPro" id="IPR000326">
    <property type="entry name" value="PAP2/HPO"/>
</dbReference>
<dbReference type="SMART" id="SM00014">
    <property type="entry name" value="acidPPc"/>
    <property type="match status" value="1"/>
</dbReference>
<feature type="transmembrane region" description="Helical" evidence="1">
    <location>
        <begin position="111"/>
        <end position="130"/>
    </location>
</feature>
<dbReference type="InterPro" id="IPR036938">
    <property type="entry name" value="PAP2/HPO_sf"/>
</dbReference>
<feature type="transmembrane region" description="Helical" evidence="1">
    <location>
        <begin position="272"/>
        <end position="292"/>
    </location>
</feature>
<accession>A0A8T4H4C3</accession>
<dbReference type="Proteomes" id="UP000823736">
    <property type="component" value="Unassembled WGS sequence"/>
</dbReference>
<protein>
    <submittedName>
        <fullName evidence="3">Membrane-associated phospholipid phosphatase</fullName>
    </submittedName>
</protein>
<comment type="caution">
    <text evidence="3">The sequence shown here is derived from an EMBL/GenBank/DDBJ whole genome shotgun (WGS) entry which is preliminary data.</text>
</comment>
<dbReference type="AlphaFoldDB" id="A0A8T4H4C3"/>
<evidence type="ECO:0000259" key="2">
    <source>
        <dbReference type="SMART" id="SM00014"/>
    </source>
</evidence>
<reference evidence="3" key="1">
    <citation type="submission" date="2021-03" db="EMBL/GenBank/DDBJ databases">
        <title>Genomic Encyclopedia of Type Strains, Phase IV (KMG-IV): sequencing the most valuable type-strain genomes for metagenomic binning, comparative biology and taxonomic classification.</title>
        <authorList>
            <person name="Goeker M."/>
        </authorList>
    </citation>
    <scope>NUCLEOTIDE SEQUENCE</scope>
    <source>
        <strain evidence="3">DSM 26232</strain>
    </source>
</reference>
<dbReference type="PANTHER" id="PTHR14969">
    <property type="entry name" value="SPHINGOSINE-1-PHOSPHATE PHOSPHOHYDROLASE"/>
    <property type="match status" value="1"/>
</dbReference>
<gene>
    <name evidence="3" type="ORF">J2753_002518</name>
</gene>
<keyword evidence="1" id="KW-0472">Membrane</keyword>
<dbReference type="OrthoDB" id="10182at2157"/>
<feature type="domain" description="Phosphatidic acid phosphatase type 2/haloperoxidase" evidence="2">
    <location>
        <begin position="55"/>
        <end position="182"/>
    </location>
</feature>
<proteinExistence type="predicted"/>
<dbReference type="Gene3D" id="1.20.144.10">
    <property type="entry name" value="Phosphatidic acid phosphatase type 2/haloperoxidase"/>
    <property type="match status" value="1"/>
</dbReference>
<feature type="transmembrane region" description="Helical" evidence="1">
    <location>
        <begin position="16"/>
        <end position="44"/>
    </location>
</feature>
<dbReference type="RefSeq" id="WP_209492358.1">
    <property type="nucleotide sequence ID" value="NZ_JAGGLC010000005.1"/>
</dbReference>
<feature type="transmembrane region" description="Helical" evidence="1">
    <location>
        <begin position="56"/>
        <end position="77"/>
    </location>
</feature>
<feature type="transmembrane region" description="Helical" evidence="1">
    <location>
        <begin position="247"/>
        <end position="266"/>
    </location>
</feature>
<keyword evidence="1" id="KW-0812">Transmembrane</keyword>
<dbReference type="EMBL" id="JAGGLC010000005">
    <property type="protein sequence ID" value="MBP1988008.1"/>
    <property type="molecule type" value="Genomic_DNA"/>
</dbReference>
<evidence type="ECO:0000313" key="3">
    <source>
        <dbReference type="EMBL" id="MBP1988008.1"/>
    </source>
</evidence>
<dbReference type="SUPFAM" id="SSF48317">
    <property type="entry name" value="Acid phosphatase/Vanadium-dependent haloperoxidase"/>
    <property type="match status" value="1"/>
</dbReference>